<evidence type="ECO:0000313" key="1">
    <source>
        <dbReference type="EMBL" id="MQM23914.1"/>
    </source>
</evidence>
<gene>
    <name evidence="1" type="ORF">Taro_056984</name>
</gene>
<dbReference type="EMBL" id="NMUH01018591">
    <property type="protein sequence ID" value="MQM23914.1"/>
    <property type="molecule type" value="Genomic_DNA"/>
</dbReference>
<organism evidence="1 2">
    <name type="scientific">Colocasia esculenta</name>
    <name type="common">Wild taro</name>
    <name type="synonym">Arum esculentum</name>
    <dbReference type="NCBI Taxonomy" id="4460"/>
    <lineage>
        <taxon>Eukaryota</taxon>
        <taxon>Viridiplantae</taxon>
        <taxon>Streptophyta</taxon>
        <taxon>Embryophyta</taxon>
        <taxon>Tracheophyta</taxon>
        <taxon>Spermatophyta</taxon>
        <taxon>Magnoliopsida</taxon>
        <taxon>Liliopsida</taxon>
        <taxon>Araceae</taxon>
        <taxon>Aroideae</taxon>
        <taxon>Colocasieae</taxon>
        <taxon>Colocasia</taxon>
    </lineage>
</organism>
<name>A0A843XVB3_COLES</name>
<comment type="caution">
    <text evidence="1">The sequence shown here is derived from an EMBL/GenBank/DDBJ whole genome shotgun (WGS) entry which is preliminary data.</text>
</comment>
<dbReference type="Proteomes" id="UP000652761">
    <property type="component" value="Unassembled WGS sequence"/>
</dbReference>
<sequence length="70" mass="7437">MTYKDLSGHVSVRADDGADVAKAVDDFRGNPADKATTGGWLSAGLILGALPFKYYLLSSTYARIGVCVNR</sequence>
<proteinExistence type="predicted"/>
<protein>
    <submittedName>
        <fullName evidence="1">Uncharacterized protein</fullName>
    </submittedName>
</protein>
<accession>A0A843XVB3</accession>
<keyword evidence="2" id="KW-1185">Reference proteome</keyword>
<evidence type="ECO:0000313" key="2">
    <source>
        <dbReference type="Proteomes" id="UP000652761"/>
    </source>
</evidence>
<dbReference type="AlphaFoldDB" id="A0A843XVB3"/>
<reference evidence="1" key="1">
    <citation type="submission" date="2017-07" db="EMBL/GenBank/DDBJ databases">
        <title>Taro Niue Genome Assembly and Annotation.</title>
        <authorList>
            <person name="Atibalentja N."/>
            <person name="Keating K."/>
            <person name="Fields C.J."/>
        </authorList>
    </citation>
    <scope>NUCLEOTIDE SEQUENCE</scope>
    <source>
        <strain evidence="1">Niue_2</strain>
        <tissue evidence="1">Leaf</tissue>
    </source>
</reference>